<evidence type="ECO:0000313" key="2">
    <source>
        <dbReference type="EMBL" id="KAI1697033.1"/>
    </source>
</evidence>
<feature type="chain" id="PRO_5042119449" description="Galectin" evidence="1">
    <location>
        <begin position="18"/>
        <end position="286"/>
    </location>
</feature>
<evidence type="ECO:0000256" key="1">
    <source>
        <dbReference type="SAM" id="SignalP"/>
    </source>
</evidence>
<evidence type="ECO:0008006" key="4">
    <source>
        <dbReference type="Google" id="ProtNLM"/>
    </source>
</evidence>
<organism evidence="2 3">
    <name type="scientific">Ditylenchus destructor</name>
    <dbReference type="NCBI Taxonomy" id="166010"/>
    <lineage>
        <taxon>Eukaryota</taxon>
        <taxon>Metazoa</taxon>
        <taxon>Ecdysozoa</taxon>
        <taxon>Nematoda</taxon>
        <taxon>Chromadorea</taxon>
        <taxon>Rhabditida</taxon>
        <taxon>Tylenchina</taxon>
        <taxon>Tylenchomorpha</taxon>
        <taxon>Sphaerularioidea</taxon>
        <taxon>Anguinidae</taxon>
        <taxon>Anguininae</taxon>
        <taxon>Ditylenchus</taxon>
    </lineage>
</organism>
<evidence type="ECO:0000313" key="3">
    <source>
        <dbReference type="Proteomes" id="UP001201812"/>
    </source>
</evidence>
<sequence length="286" mass="32217">MIFLALCYALFADFGQASNVIPHIPDPSKNPELQTPLTFREPVFPGTVVWILGHFQKNVYNNDLKIYVIAGGNGEYNDQMKAAVLEIRAYHDQNKISYGSLSHWGGEWNYAADSINPLREVVEKYDAIDIVLQFKDKFIVVWVQGMVLSIYPYSATIDYVTDITGIYIPQNDELVFVKQKYLTSDRFGSFPYLATFNPPLSKEIGGKKIALQETKFERSKIANGMILMISVDPVSVKVGIQNIVYSASLFDFPHQIDIGKHPITNLLVTASKSRFSMSILAMVDEN</sequence>
<reference evidence="2" key="1">
    <citation type="submission" date="2022-01" db="EMBL/GenBank/DDBJ databases">
        <title>Genome Sequence Resource for Two Populations of Ditylenchus destructor, the Migratory Endoparasitic Phytonematode.</title>
        <authorList>
            <person name="Zhang H."/>
            <person name="Lin R."/>
            <person name="Xie B."/>
        </authorList>
    </citation>
    <scope>NUCLEOTIDE SEQUENCE</scope>
    <source>
        <strain evidence="2">BazhouSP</strain>
    </source>
</reference>
<dbReference type="EMBL" id="JAKKPZ010000292">
    <property type="protein sequence ID" value="KAI1697033.1"/>
    <property type="molecule type" value="Genomic_DNA"/>
</dbReference>
<feature type="signal peptide" evidence="1">
    <location>
        <begin position="1"/>
        <end position="17"/>
    </location>
</feature>
<comment type="caution">
    <text evidence="2">The sequence shown here is derived from an EMBL/GenBank/DDBJ whole genome shotgun (WGS) entry which is preliminary data.</text>
</comment>
<accession>A0AAD4MJN3</accession>
<gene>
    <name evidence="2" type="ORF">DdX_18742</name>
</gene>
<name>A0AAD4MJN3_9BILA</name>
<proteinExistence type="predicted"/>
<dbReference type="AlphaFoldDB" id="A0AAD4MJN3"/>
<keyword evidence="1" id="KW-0732">Signal</keyword>
<dbReference type="Proteomes" id="UP001201812">
    <property type="component" value="Unassembled WGS sequence"/>
</dbReference>
<protein>
    <recommendedName>
        <fullName evidence="4">Galectin</fullName>
    </recommendedName>
</protein>
<keyword evidence="3" id="KW-1185">Reference proteome</keyword>